<dbReference type="InterPro" id="IPR011330">
    <property type="entry name" value="Glyco_hydro/deAcase_b/a-brl"/>
</dbReference>
<dbReference type="SUPFAM" id="SSF88713">
    <property type="entry name" value="Glycoside hydrolase/deacetylase"/>
    <property type="match status" value="1"/>
</dbReference>
<dbReference type="EMBL" id="VIRB01000054">
    <property type="protein sequence ID" value="NDO68686.1"/>
    <property type="molecule type" value="Genomic_DNA"/>
</dbReference>
<protein>
    <submittedName>
        <fullName evidence="4">Polysaccharide deacetylase family protein</fullName>
    </submittedName>
</protein>
<dbReference type="CDD" id="cd10971">
    <property type="entry name" value="CE4_DAC_u2_5s"/>
    <property type="match status" value="1"/>
</dbReference>
<dbReference type="PANTHER" id="PTHR34216:SF3">
    <property type="entry name" value="POLY-BETA-1,6-N-ACETYL-D-GLUCOSAMINE N-DEACETYLASE"/>
    <property type="match status" value="1"/>
</dbReference>
<accession>A0A9X5C6K0</accession>
<keyword evidence="2" id="KW-0732">Signal</keyword>
<evidence type="ECO:0000313" key="4">
    <source>
        <dbReference type="EMBL" id="NDO68686.1"/>
    </source>
</evidence>
<comment type="caution">
    <text evidence="4">The sequence shown here is derived from an EMBL/GenBank/DDBJ whole genome shotgun (WGS) entry which is preliminary data.</text>
</comment>
<name>A0A9X5C6K0_9FIRM</name>
<dbReference type="InterPro" id="IPR002509">
    <property type="entry name" value="NODB_dom"/>
</dbReference>
<dbReference type="GO" id="GO:0005576">
    <property type="term" value="C:extracellular region"/>
    <property type="evidence" value="ECO:0007669"/>
    <property type="project" value="UniProtKB-SubCell"/>
</dbReference>
<gene>
    <name evidence="4" type="ORF">FMM80_08335</name>
</gene>
<evidence type="ECO:0000313" key="5">
    <source>
        <dbReference type="Proteomes" id="UP000474104"/>
    </source>
</evidence>
<dbReference type="Gene3D" id="3.20.20.370">
    <property type="entry name" value="Glycoside hydrolase/deacetylase"/>
    <property type="match status" value="1"/>
</dbReference>
<reference evidence="4 5" key="1">
    <citation type="submission" date="2019-07" db="EMBL/GenBank/DDBJ databases">
        <title>Draft genome sequences of 15 bacterial species constituting the stable defined intestinal microbiota of the GM15 gnotobiotic mouse model.</title>
        <authorList>
            <person name="Elie C."/>
            <person name="Mathieu A."/>
            <person name="Saliou A."/>
            <person name="Darnaud M."/>
            <person name="Leulier F."/>
            <person name="Tamellini A."/>
        </authorList>
    </citation>
    <scope>NUCLEOTIDE SEQUENCE [LARGE SCALE GENOMIC DNA]</scope>
    <source>
        <strain evidence="5">ASF 502</strain>
    </source>
</reference>
<dbReference type="GO" id="GO:0005975">
    <property type="term" value="P:carbohydrate metabolic process"/>
    <property type="evidence" value="ECO:0007669"/>
    <property type="project" value="InterPro"/>
</dbReference>
<dbReference type="Pfam" id="PF01522">
    <property type="entry name" value="Polysacc_deac_1"/>
    <property type="match status" value="2"/>
</dbReference>
<sequence>MHMEKDDVKNCGKLLVVMYHYTRDLGHSRYPGIKGLDFSLFREQIRFFKHFFHIVSMEDVIAAQKGQYELPDKALLLTFDDGYVDNYTYAMPVLEEENVQGAFFIPGKTFTEHKLLDVNKIHYILANANEKALLSDVFERMNYYRGNDFNFPDNDELYTKYGARKSRFDSGDILFIKYMLQTALPEAVRNHISSDLFEKYVGVKEEQLAYELYMTREQIRVMKRHGMYIWLHGYDHYWLAELSEEQMRADIDKALEVMDEFIDIGSWVMNYPYGDYNDKVIQYIEKRGCCLGFTTEVRAVELTRDNPFKLPRFDCNDFPPKSENYKRM</sequence>
<dbReference type="AlphaFoldDB" id="A0A9X5C6K0"/>
<proteinExistence type="predicted"/>
<dbReference type="PANTHER" id="PTHR34216">
    <property type="match status" value="1"/>
</dbReference>
<dbReference type="GO" id="GO:0016810">
    <property type="term" value="F:hydrolase activity, acting on carbon-nitrogen (but not peptide) bonds"/>
    <property type="evidence" value="ECO:0007669"/>
    <property type="project" value="InterPro"/>
</dbReference>
<dbReference type="PROSITE" id="PS51677">
    <property type="entry name" value="NODB"/>
    <property type="match status" value="1"/>
</dbReference>
<evidence type="ECO:0000256" key="2">
    <source>
        <dbReference type="ARBA" id="ARBA00022729"/>
    </source>
</evidence>
<evidence type="ECO:0000256" key="1">
    <source>
        <dbReference type="ARBA" id="ARBA00004613"/>
    </source>
</evidence>
<organism evidence="4 5">
    <name type="scientific">Schaedlerella arabinosiphila</name>
    <dbReference type="NCBI Taxonomy" id="2044587"/>
    <lineage>
        <taxon>Bacteria</taxon>
        <taxon>Bacillati</taxon>
        <taxon>Bacillota</taxon>
        <taxon>Clostridia</taxon>
        <taxon>Lachnospirales</taxon>
        <taxon>Lachnospiraceae</taxon>
        <taxon>Schaedlerella</taxon>
    </lineage>
</organism>
<evidence type="ECO:0000259" key="3">
    <source>
        <dbReference type="PROSITE" id="PS51677"/>
    </source>
</evidence>
<dbReference type="Proteomes" id="UP000474104">
    <property type="component" value="Unassembled WGS sequence"/>
</dbReference>
<comment type="subcellular location">
    <subcellularLocation>
        <location evidence="1">Secreted</location>
    </subcellularLocation>
</comment>
<dbReference type="InterPro" id="IPR051398">
    <property type="entry name" value="Polysacch_Deacetylase"/>
</dbReference>
<feature type="domain" description="NodB homology" evidence="3">
    <location>
        <begin position="73"/>
        <end position="328"/>
    </location>
</feature>